<proteinExistence type="predicted"/>
<protein>
    <submittedName>
        <fullName evidence="3">Uncharacterized protein</fullName>
    </submittedName>
</protein>
<evidence type="ECO:0000313" key="4">
    <source>
        <dbReference type="Proteomes" id="UP000054928"/>
    </source>
</evidence>
<feature type="compositionally biased region" description="Acidic residues" evidence="2">
    <location>
        <begin position="18"/>
        <end position="33"/>
    </location>
</feature>
<feature type="coiled-coil region" evidence="1">
    <location>
        <begin position="376"/>
        <end position="508"/>
    </location>
</feature>
<feature type="compositionally biased region" description="Low complexity" evidence="2">
    <location>
        <begin position="253"/>
        <end position="272"/>
    </location>
</feature>
<feature type="compositionally biased region" description="Basic and acidic residues" evidence="2">
    <location>
        <begin position="37"/>
        <end position="49"/>
    </location>
</feature>
<feature type="region of interest" description="Disordered" evidence="2">
    <location>
        <begin position="1"/>
        <end position="52"/>
    </location>
</feature>
<accession>A0A0P1A5P8</accession>
<dbReference type="RefSeq" id="XP_024572245.1">
    <property type="nucleotide sequence ID" value="XM_024729048.1"/>
</dbReference>
<feature type="region of interest" description="Disordered" evidence="2">
    <location>
        <begin position="250"/>
        <end position="274"/>
    </location>
</feature>
<dbReference type="EMBL" id="CCYD01000109">
    <property type="protein sequence ID" value="CEG35876.1"/>
    <property type="molecule type" value="Genomic_DNA"/>
</dbReference>
<dbReference type="OrthoDB" id="73323at2759"/>
<name>A0A0P1A5P8_PLAHL</name>
<evidence type="ECO:0000256" key="1">
    <source>
        <dbReference type="SAM" id="Coils"/>
    </source>
</evidence>
<reference evidence="4" key="1">
    <citation type="submission" date="2014-09" db="EMBL/GenBank/DDBJ databases">
        <authorList>
            <person name="Sharma Rahul"/>
            <person name="Thines Marco"/>
        </authorList>
    </citation>
    <scope>NUCLEOTIDE SEQUENCE [LARGE SCALE GENOMIC DNA]</scope>
</reference>
<dbReference type="GeneID" id="36395258"/>
<feature type="coiled-coil region" evidence="1">
    <location>
        <begin position="865"/>
        <end position="899"/>
    </location>
</feature>
<dbReference type="Proteomes" id="UP000054928">
    <property type="component" value="Unassembled WGS sequence"/>
</dbReference>
<organism evidence="3 4">
    <name type="scientific">Plasmopara halstedii</name>
    <name type="common">Downy mildew of sunflower</name>
    <dbReference type="NCBI Taxonomy" id="4781"/>
    <lineage>
        <taxon>Eukaryota</taxon>
        <taxon>Sar</taxon>
        <taxon>Stramenopiles</taxon>
        <taxon>Oomycota</taxon>
        <taxon>Peronosporomycetes</taxon>
        <taxon>Peronosporales</taxon>
        <taxon>Peronosporaceae</taxon>
        <taxon>Plasmopara</taxon>
    </lineage>
</organism>
<evidence type="ECO:0000256" key="2">
    <source>
        <dbReference type="SAM" id="MobiDB-lite"/>
    </source>
</evidence>
<keyword evidence="1" id="KW-0175">Coiled coil</keyword>
<keyword evidence="4" id="KW-1185">Reference proteome</keyword>
<sequence>MADLNDSDDDKQHLTDDNGADWETAPEDFEVCSDDALSDRSKDNGHSDGDFEDAWLDDYLLDAADSMASKKLEDENESIRSLQSRRAFMSKVEELKTTPSLMVVDATGKPVLSLSSPKLAGFKALESNGFMSEQIKGQRSESCAPALIHPIADTISLNETGKSSSLSRISLTPLSPSSLPYKRANTLCFSPPSVTTTKFFLSKDYISSGMTRPPQVSDLDDTTKRTSLRYLDEWKRKEMWQDLKRAEENLVTSSCSSNSDELSPSSLSKSKSTATDGRFDDIITTLQSELALPLSHGDSLAQQQNGHFLDNTSMSENLLTANVPSEDTHEGKPSVTPQTSVVSSMTNSLLSSQPMFTTITDLSPQSPLTPVLLSRFEQLQVETQHLQRNLQQKNQTLQNENQLLRAEIEKVRDDSADDHKCIKDQTLKFKQLNERIKQLNEKLIHLDAVERENRQLKEMTQNRDIQAVSTNEFVKTLSDQLALTTKSEEQLKLQIKQLLEQNHSLQTDLLEKIACETTKFQNLAKLSAENESLTKELVRKDHVSKESEFAERRRLQCLVVYGLLRLKRQDTLRSVVFKWSRFTQITTLALTRALTLIYHASHDCVVKLKAAAFRKLCLAARNFNHESILLKFQWSLDAAKKDNRAHCIMLGMTHLNRLLDNCEHRQTARSFSTWRSIRHVHVVQSRSFELGLTKLRLLLNGQKKVASRKALLMLHFKAAHDRKNGGLERLHQAEKNLTESKECIFSLSRAKVKLEDKLQSSCNDVQRLAEKVVKNASELQLAKHSYVATVIRDIDRKWLRSLLSQWRIQTVESIAVRELQSHVKLVELKAAEQEKYSKSLDDCNRVLRSDLERFQFFSLDKQITVDALSKKLLREEERYRRMEERNVMLEEKANALKTQLASYVESDGLVLPLNLLVLCKDVAMSNLRELFQLYATSDSAVAVDVGRIGDRSKDVNLSPRLALASFVRMLECSSLLQENVVQRESLAEHLAKSLPSYAVESGLLFADFINGLNEYLTKTFLDSKLKHEQLKRFWASLLFLLEAFYGRRCGAAEAKVFRGVNVSGTSGNGPTLLLCPSRASWAGRLSDDILQNRDKLLAVLEHETAVVERAVMEKASLKHTYQTSELTLTGSVSSSPFVEYQCDPLLPPGSPSHSFGAIESENTTNLALHDAGSNFTSSEATHGISMEVYSNWHLIPQVRDLFLALRTSTLKLVVQYSSGQHSAALGSQHYLLLTAVIRMLTDFKLHPTILTRERVQSLFNRFRVASDIEGGFLTPQGFSFLLGSCAFELYARSLTSSQKKPHPILSAREILLTFFGDLGLLAESDIFIDARLFIVGIDAEAILWPLFEYYANAADSAPNKEGNTSRIGINVIAFDRFMMDIGGKLAEDPRTLFCRVMQNSSKYGVKEDLEHWRMRLDEFYVAISYIQNERSPGTAYARPGEAVRQWLKQSQEGSCNENGAQT</sequence>
<dbReference type="OMA" id="ERKEHAM"/>
<dbReference type="STRING" id="4781.A0A0P1A5P8"/>
<evidence type="ECO:0000313" key="3">
    <source>
        <dbReference type="EMBL" id="CEG35876.1"/>
    </source>
</evidence>